<comment type="catalytic activity">
    <reaction evidence="1 20">
        <text>2 a phenolic donor + H2O2 = 2 a phenolic radical donor + 2 H2O</text>
        <dbReference type="Rhea" id="RHEA:56136"/>
        <dbReference type="ChEBI" id="CHEBI:15377"/>
        <dbReference type="ChEBI" id="CHEBI:16240"/>
        <dbReference type="ChEBI" id="CHEBI:139520"/>
        <dbReference type="ChEBI" id="CHEBI:139521"/>
        <dbReference type="EC" id="1.11.1.7"/>
    </reaction>
</comment>
<feature type="signal peptide" evidence="20">
    <location>
        <begin position="1"/>
        <end position="24"/>
    </location>
</feature>
<dbReference type="PRINTS" id="PR00458">
    <property type="entry name" value="PEROXIDASE"/>
</dbReference>
<feature type="site" description="Transition state stabilizer" evidence="18">
    <location>
        <position position="60"/>
    </location>
</feature>
<feature type="binding site" evidence="17">
    <location>
        <position position="232"/>
    </location>
    <ligand>
        <name>Ca(2+)</name>
        <dbReference type="ChEBI" id="CHEBI:29108"/>
        <label>2</label>
    </ligand>
</feature>
<feature type="binding site" evidence="17">
    <location>
        <position position="72"/>
    </location>
    <ligand>
        <name>Ca(2+)</name>
        <dbReference type="ChEBI" id="CHEBI:29108"/>
        <label>1</label>
    </ligand>
</feature>
<evidence type="ECO:0000256" key="21">
    <source>
        <dbReference type="SAM" id="MobiDB-lite"/>
    </source>
</evidence>
<feature type="binding site" evidence="17">
    <location>
        <position position="65"/>
    </location>
    <ligand>
        <name>Ca(2+)</name>
        <dbReference type="ChEBI" id="CHEBI:29108"/>
        <label>1</label>
    </ligand>
</feature>
<evidence type="ECO:0000256" key="9">
    <source>
        <dbReference type="ARBA" id="ARBA00022837"/>
    </source>
</evidence>
<dbReference type="AlphaFoldDB" id="A0A7I8IRH0"/>
<keyword evidence="24" id="KW-1185">Reference proteome</keyword>
<dbReference type="GO" id="GO:0046872">
    <property type="term" value="F:metal ion binding"/>
    <property type="evidence" value="ECO:0007669"/>
    <property type="project" value="UniProtKB-UniRule"/>
</dbReference>
<feature type="active site" description="Proton acceptor" evidence="15">
    <location>
        <position position="64"/>
    </location>
</feature>
<feature type="binding site" evidence="17">
    <location>
        <position position="74"/>
    </location>
    <ligand>
        <name>Ca(2+)</name>
        <dbReference type="ChEBI" id="CHEBI:29108"/>
        <label>1</label>
    </ligand>
</feature>
<dbReference type="GO" id="GO:0020037">
    <property type="term" value="F:heme binding"/>
    <property type="evidence" value="ECO:0007669"/>
    <property type="project" value="UniProtKB-UniRule"/>
</dbReference>
<evidence type="ECO:0000256" key="4">
    <source>
        <dbReference type="ARBA" id="ARBA00012313"/>
    </source>
</evidence>
<evidence type="ECO:0000256" key="15">
    <source>
        <dbReference type="PIRSR" id="PIRSR600823-1"/>
    </source>
</evidence>
<dbReference type="Gene3D" id="1.10.520.10">
    <property type="match status" value="1"/>
</dbReference>
<dbReference type="PANTHER" id="PTHR31388:SF5">
    <property type="entry name" value="PEROXIDASE"/>
    <property type="match status" value="1"/>
</dbReference>
<feature type="disulfide bond" evidence="19">
    <location>
        <begin position="66"/>
        <end position="71"/>
    </location>
</feature>
<feature type="binding site" description="axial binding residue" evidence="17">
    <location>
        <position position="190"/>
    </location>
    <ligand>
        <name>heme b</name>
        <dbReference type="ChEBI" id="CHEBI:60344"/>
    </ligand>
    <ligandPart>
        <name>Fe</name>
        <dbReference type="ChEBI" id="CHEBI:18248"/>
    </ligandPart>
</feature>
<dbReference type="Pfam" id="PF00141">
    <property type="entry name" value="peroxidase"/>
    <property type="match status" value="1"/>
</dbReference>
<dbReference type="GO" id="GO:0006979">
    <property type="term" value="P:response to oxidative stress"/>
    <property type="evidence" value="ECO:0007669"/>
    <property type="project" value="UniProtKB-UniRule"/>
</dbReference>
<evidence type="ECO:0000256" key="6">
    <source>
        <dbReference type="ARBA" id="ARBA00022617"/>
    </source>
</evidence>
<evidence type="ECO:0000256" key="1">
    <source>
        <dbReference type="ARBA" id="ARBA00000189"/>
    </source>
</evidence>
<feature type="chain" id="PRO_5029938749" description="Peroxidase" evidence="20">
    <location>
        <begin position="25"/>
        <end position="364"/>
    </location>
</feature>
<evidence type="ECO:0000313" key="24">
    <source>
        <dbReference type="Proteomes" id="UP001189122"/>
    </source>
</evidence>
<dbReference type="InterPro" id="IPR002016">
    <property type="entry name" value="Haem_peroxidase"/>
</dbReference>
<evidence type="ECO:0000313" key="23">
    <source>
        <dbReference type="EMBL" id="CAA2620810.1"/>
    </source>
</evidence>
<comment type="function">
    <text evidence="20">Removal of H(2)O(2), oxidation of toxic reductants, biosynthesis and degradation of lignin, suberization, auxin catabolism, response to environmental stresses such as wounding, pathogen attack and oxidative stress.</text>
</comment>
<evidence type="ECO:0000256" key="18">
    <source>
        <dbReference type="PIRSR" id="PIRSR600823-4"/>
    </source>
</evidence>
<feature type="binding site" evidence="17">
    <location>
        <position position="70"/>
    </location>
    <ligand>
        <name>Ca(2+)</name>
        <dbReference type="ChEBI" id="CHEBI:29108"/>
        <label>1</label>
    </ligand>
</feature>
<comment type="subcellular location">
    <subcellularLocation>
        <location evidence="2 20">Secreted</location>
    </subcellularLocation>
</comment>
<sequence>MASTSTFLLLALTAFPLLCMGAAAFDYPPLVKGLSWTFYKSSCPKAESIRDVGLAAGLLRIHYHDCFVQGCDGSVLLDDSDGEKFAPPNLSLRQSGFNVINDIRNLLQKECGRVVSCADIAALAARDSIFLVEGPDYKVPTGRRDGLTFASRATTLESLPLPSSNATSLITALGKLNLDTNDLVALSGGHSIGIGHCSNFTDRLYPTQTPTCPPANTENENVLDIRSPNVFDNKYYVNLMKQQGLFTSDQTLHTDSKTRDLVISFAVDQSLFFEKFAYSVAKMGMLNVLTGSQGRSVPTAPSATRSEPTRPCRPSSTATARPPPSRAAGAENCNSQANKRAHVVCRRSSALIVVYITMGLPNLD</sequence>
<dbReference type="PROSITE" id="PS50873">
    <property type="entry name" value="PEROXIDASE_4"/>
    <property type="match status" value="1"/>
</dbReference>
<dbReference type="SUPFAM" id="SSF48113">
    <property type="entry name" value="Heme-dependent peroxidases"/>
    <property type="match status" value="1"/>
</dbReference>
<dbReference type="EMBL" id="CACRZD030000005">
    <property type="protein sequence ID" value="CAA6660563.1"/>
    <property type="molecule type" value="Genomic_DNA"/>
</dbReference>
<comment type="similarity">
    <text evidence="20">Belongs to the peroxidase family. Classical plant (class III) peroxidase subfamily.</text>
</comment>
<feature type="domain" description="Plant heme peroxidase family profile" evidence="22">
    <location>
        <begin position="33"/>
        <end position="316"/>
    </location>
</feature>
<dbReference type="PRINTS" id="PR00461">
    <property type="entry name" value="PLPEROXIDASE"/>
</dbReference>
<reference evidence="23 24" key="1">
    <citation type="submission" date="2019-12" db="EMBL/GenBank/DDBJ databases">
        <authorList>
            <person name="Scholz U."/>
            <person name="Mascher M."/>
            <person name="Fiebig A."/>
        </authorList>
    </citation>
    <scope>NUCLEOTIDE SEQUENCE</scope>
</reference>
<comment type="cofactor">
    <cofactor evidence="17 20">
        <name>Ca(2+)</name>
        <dbReference type="ChEBI" id="CHEBI:29108"/>
    </cofactor>
    <text evidence="17 20">Binds 2 calcium ions per subunit.</text>
</comment>
<evidence type="ECO:0000256" key="20">
    <source>
        <dbReference type="RuleBase" id="RU362060"/>
    </source>
</evidence>
<feature type="binding site" evidence="16">
    <location>
        <position position="160"/>
    </location>
    <ligand>
        <name>substrate</name>
    </ligand>
</feature>
<keyword evidence="14 20" id="KW-0376">Hydrogen peroxide</keyword>
<keyword evidence="20" id="KW-0964">Secreted</keyword>
<evidence type="ECO:0000256" key="13">
    <source>
        <dbReference type="ARBA" id="ARBA00023180"/>
    </source>
</evidence>
<keyword evidence="10 20" id="KW-0560">Oxidoreductase</keyword>
<dbReference type="GO" id="GO:0042744">
    <property type="term" value="P:hydrogen peroxide catabolic process"/>
    <property type="evidence" value="ECO:0007669"/>
    <property type="project" value="UniProtKB-KW"/>
</dbReference>
<keyword evidence="7 17" id="KW-0479">Metal-binding</keyword>
<dbReference type="GO" id="GO:0005576">
    <property type="term" value="C:extracellular region"/>
    <property type="evidence" value="ECO:0007669"/>
    <property type="project" value="UniProtKB-SubCell"/>
</dbReference>
<dbReference type="FunFam" id="1.10.520.10:FF:000009">
    <property type="entry name" value="Peroxidase"/>
    <property type="match status" value="1"/>
</dbReference>
<proteinExistence type="inferred from homology"/>
<evidence type="ECO:0000256" key="10">
    <source>
        <dbReference type="ARBA" id="ARBA00023002"/>
    </source>
</evidence>
<dbReference type="FunFam" id="1.10.420.10:FF:000006">
    <property type="entry name" value="Peroxidase"/>
    <property type="match status" value="1"/>
</dbReference>
<dbReference type="CDD" id="cd00693">
    <property type="entry name" value="secretory_peroxidase"/>
    <property type="match status" value="1"/>
</dbReference>
<dbReference type="InterPro" id="IPR010255">
    <property type="entry name" value="Haem_peroxidase_sf"/>
</dbReference>
<dbReference type="GO" id="GO:0140825">
    <property type="term" value="F:lactoperoxidase activity"/>
    <property type="evidence" value="ECO:0007669"/>
    <property type="project" value="UniProtKB-EC"/>
</dbReference>
<dbReference type="InterPro" id="IPR019793">
    <property type="entry name" value="Peroxidases_heam-ligand_BS"/>
</dbReference>
<evidence type="ECO:0000256" key="5">
    <source>
        <dbReference type="ARBA" id="ARBA00022559"/>
    </source>
</evidence>
<accession>A0A7I8IRH0</accession>
<comment type="cofactor">
    <cofactor evidence="17 20">
        <name>heme b</name>
        <dbReference type="ChEBI" id="CHEBI:60344"/>
    </cofactor>
    <text evidence="17 20">Binds 1 heme b (iron(II)-protoporphyrin IX) group per subunit.</text>
</comment>
<evidence type="ECO:0000256" key="2">
    <source>
        <dbReference type="ARBA" id="ARBA00004613"/>
    </source>
</evidence>
<dbReference type="InterPro" id="IPR033905">
    <property type="entry name" value="Secretory_peroxidase"/>
</dbReference>
<evidence type="ECO:0000256" key="8">
    <source>
        <dbReference type="ARBA" id="ARBA00022729"/>
    </source>
</evidence>
<evidence type="ECO:0000256" key="16">
    <source>
        <dbReference type="PIRSR" id="PIRSR600823-2"/>
    </source>
</evidence>
<keyword evidence="5 20" id="KW-0575">Peroxidase</keyword>
<gene>
    <name evidence="23" type="ORF">SI7747_05006979</name>
</gene>
<keyword evidence="9 17" id="KW-0106">Calcium</keyword>
<evidence type="ECO:0000256" key="3">
    <source>
        <dbReference type="ARBA" id="ARBA00006873"/>
    </source>
</evidence>
<dbReference type="Proteomes" id="UP001189122">
    <property type="component" value="Unassembled WGS sequence"/>
</dbReference>
<protein>
    <recommendedName>
        <fullName evidence="4 20">Peroxidase</fullName>
        <ecNumber evidence="4 20">1.11.1.7</ecNumber>
    </recommendedName>
</protein>
<evidence type="ECO:0000256" key="12">
    <source>
        <dbReference type="ARBA" id="ARBA00023157"/>
    </source>
</evidence>
<keyword evidence="8 20" id="KW-0732">Signal</keyword>
<feature type="binding site" evidence="17">
    <location>
        <position position="68"/>
    </location>
    <ligand>
        <name>Ca(2+)</name>
        <dbReference type="ChEBI" id="CHEBI:29108"/>
        <label>1</label>
    </ligand>
</feature>
<name>A0A7I8IRH0_SPIIN</name>
<dbReference type="EC" id="1.11.1.7" evidence="4 20"/>
<evidence type="ECO:0000256" key="19">
    <source>
        <dbReference type="PIRSR" id="PIRSR600823-5"/>
    </source>
</evidence>
<keyword evidence="12 19" id="KW-1015">Disulfide bond</keyword>
<dbReference type="InterPro" id="IPR000823">
    <property type="entry name" value="Peroxidase_pln"/>
</dbReference>
<keyword evidence="6 20" id="KW-0349">Heme</keyword>
<dbReference type="PANTHER" id="PTHR31388">
    <property type="entry name" value="PEROXIDASE 72-RELATED"/>
    <property type="match status" value="1"/>
</dbReference>
<feature type="disulfide bond" evidence="19">
    <location>
        <begin position="197"/>
        <end position="212"/>
    </location>
</feature>
<feature type="compositionally biased region" description="Polar residues" evidence="21">
    <location>
        <begin position="291"/>
        <end position="306"/>
    </location>
</feature>
<dbReference type="PROSITE" id="PS00435">
    <property type="entry name" value="PEROXIDASE_1"/>
    <property type="match status" value="1"/>
</dbReference>
<evidence type="ECO:0000256" key="11">
    <source>
        <dbReference type="ARBA" id="ARBA00023004"/>
    </source>
</evidence>
<feature type="binding site" evidence="17">
    <location>
        <position position="83"/>
    </location>
    <ligand>
        <name>Ca(2+)</name>
        <dbReference type="ChEBI" id="CHEBI:29108"/>
        <label>1</label>
    </ligand>
</feature>
<comment type="similarity">
    <text evidence="3">Belongs to the peroxidase family. Ascorbate peroxidase subfamily.</text>
</comment>
<dbReference type="EMBL" id="LR743592">
    <property type="protein sequence ID" value="CAA2620810.1"/>
    <property type="molecule type" value="Genomic_DNA"/>
</dbReference>
<feature type="binding site" evidence="17">
    <location>
        <position position="224"/>
    </location>
    <ligand>
        <name>Ca(2+)</name>
        <dbReference type="ChEBI" id="CHEBI:29108"/>
        <label>2</label>
    </ligand>
</feature>
<evidence type="ECO:0000256" key="14">
    <source>
        <dbReference type="ARBA" id="ARBA00023324"/>
    </source>
</evidence>
<evidence type="ECO:0000259" key="22">
    <source>
        <dbReference type="PROSITE" id="PS50873"/>
    </source>
</evidence>
<keyword evidence="13" id="KW-0325">Glycoprotein</keyword>
<keyword evidence="11 17" id="KW-0408">Iron</keyword>
<organism evidence="23">
    <name type="scientific">Spirodela intermedia</name>
    <name type="common">Intermediate duckweed</name>
    <dbReference type="NCBI Taxonomy" id="51605"/>
    <lineage>
        <taxon>Eukaryota</taxon>
        <taxon>Viridiplantae</taxon>
        <taxon>Streptophyta</taxon>
        <taxon>Embryophyta</taxon>
        <taxon>Tracheophyta</taxon>
        <taxon>Spermatophyta</taxon>
        <taxon>Magnoliopsida</taxon>
        <taxon>Liliopsida</taxon>
        <taxon>Araceae</taxon>
        <taxon>Lemnoideae</taxon>
        <taxon>Spirodela</taxon>
    </lineage>
</organism>
<feature type="region of interest" description="Disordered" evidence="21">
    <location>
        <begin position="291"/>
        <end position="332"/>
    </location>
</feature>
<evidence type="ECO:0000256" key="17">
    <source>
        <dbReference type="PIRSR" id="PIRSR600823-3"/>
    </source>
</evidence>
<feature type="disulfide bond" evidence="19">
    <location>
        <begin position="43"/>
        <end position="111"/>
    </location>
</feature>
<dbReference type="Gene3D" id="1.10.420.10">
    <property type="entry name" value="Peroxidase, domain 2"/>
    <property type="match status" value="1"/>
</dbReference>
<evidence type="ECO:0000256" key="7">
    <source>
        <dbReference type="ARBA" id="ARBA00022723"/>
    </source>
</evidence>